<accession>A0A1M4VWR8</accession>
<keyword evidence="2" id="KW-1185">Reference proteome</keyword>
<sequence length="43" mass="4393">MPLLVNANVTAGIHGRHVSMTACAALKGTGNLPAPPLEKLLNT</sequence>
<gene>
    <name evidence="1" type="ORF">SAMN05443144_10357</name>
</gene>
<proteinExistence type="predicted"/>
<dbReference type="STRING" id="1194090.SAMN05443144_10357"/>
<dbReference type="Proteomes" id="UP000184041">
    <property type="component" value="Unassembled WGS sequence"/>
</dbReference>
<dbReference type="AlphaFoldDB" id="A0A1M4VWR8"/>
<organism evidence="1 2">
    <name type="scientific">Fodinibius roseus</name>
    <dbReference type="NCBI Taxonomy" id="1194090"/>
    <lineage>
        <taxon>Bacteria</taxon>
        <taxon>Pseudomonadati</taxon>
        <taxon>Balneolota</taxon>
        <taxon>Balneolia</taxon>
        <taxon>Balneolales</taxon>
        <taxon>Balneolaceae</taxon>
        <taxon>Fodinibius</taxon>
    </lineage>
</organism>
<protein>
    <submittedName>
        <fullName evidence="1">Uncharacterized protein</fullName>
    </submittedName>
</protein>
<evidence type="ECO:0000313" key="2">
    <source>
        <dbReference type="Proteomes" id="UP000184041"/>
    </source>
</evidence>
<name>A0A1M4VWR8_9BACT</name>
<reference evidence="1 2" key="1">
    <citation type="submission" date="2016-11" db="EMBL/GenBank/DDBJ databases">
        <authorList>
            <person name="Jaros S."/>
            <person name="Januszkiewicz K."/>
            <person name="Wedrychowicz H."/>
        </authorList>
    </citation>
    <scope>NUCLEOTIDE SEQUENCE [LARGE SCALE GENOMIC DNA]</scope>
    <source>
        <strain evidence="1 2">DSM 21986</strain>
    </source>
</reference>
<dbReference type="EMBL" id="FQUS01000003">
    <property type="protein sequence ID" value="SHE73365.1"/>
    <property type="molecule type" value="Genomic_DNA"/>
</dbReference>
<evidence type="ECO:0000313" key="1">
    <source>
        <dbReference type="EMBL" id="SHE73365.1"/>
    </source>
</evidence>